<reference evidence="2" key="1">
    <citation type="submission" date="2023-10" db="EMBL/GenBank/DDBJ databases">
        <title>Genome assemblies of two species of porcelain crab, Petrolisthes cinctipes and Petrolisthes manimaculis (Anomura: Porcellanidae).</title>
        <authorList>
            <person name="Angst P."/>
        </authorList>
    </citation>
    <scope>NUCLEOTIDE SEQUENCE</scope>
    <source>
        <strain evidence="2">PB745_01</strain>
        <tissue evidence="2">Gill</tissue>
    </source>
</reference>
<keyword evidence="1" id="KW-0472">Membrane</keyword>
<feature type="transmembrane region" description="Helical" evidence="1">
    <location>
        <begin position="20"/>
        <end position="46"/>
    </location>
</feature>
<dbReference type="Proteomes" id="UP001286313">
    <property type="component" value="Unassembled WGS sequence"/>
</dbReference>
<dbReference type="InterPro" id="IPR036259">
    <property type="entry name" value="MFS_trans_sf"/>
</dbReference>
<accession>A0AAE1EZ55</accession>
<dbReference type="Gene3D" id="1.20.1250.20">
    <property type="entry name" value="MFS general substrate transporter like domains"/>
    <property type="match status" value="1"/>
</dbReference>
<proteinExistence type="predicted"/>
<keyword evidence="1" id="KW-1133">Transmembrane helix</keyword>
<evidence type="ECO:0000313" key="2">
    <source>
        <dbReference type="EMBL" id="KAK3863974.1"/>
    </source>
</evidence>
<keyword evidence="3" id="KW-1185">Reference proteome</keyword>
<dbReference type="EMBL" id="JAWQEG010003890">
    <property type="protein sequence ID" value="KAK3863974.1"/>
    <property type="molecule type" value="Genomic_DNA"/>
</dbReference>
<organism evidence="2 3">
    <name type="scientific">Petrolisthes cinctipes</name>
    <name type="common">Flat porcelain crab</name>
    <dbReference type="NCBI Taxonomy" id="88211"/>
    <lineage>
        <taxon>Eukaryota</taxon>
        <taxon>Metazoa</taxon>
        <taxon>Ecdysozoa</taxon>
        <taxon>Arthropoda</taxon>
        <taxon>Crustacea</taxon>
        <taxon>Multicrustacea</taxon>
        <taxon>Malacostraca</taxon>
        <taxon>Eumalacostraca</taxon>
        <taxon>Eucarida</taxon>
        <taxon>Decapoda</taxon>
        <taxon>Pleocyemata</taxon>
        <taxon>Anomura</taxon>
        <taxon>Galatheoidea</taxon>
        <taxon>Porcellanidae</taxon>
        <taxon>Petrolisthes</taxon>
    </lineage>
</organism>
<evidence type="ECO:0000313" key="3">
    <source>
        <dbReference type="Proteomes" id="UP001286313"/>
    </source>
</evidence>
<comment type="caution">
    <text evidence="2">The sequence shown here is derived from an EMBL/GenBank/DDBJ whole genome shotgun (WGS) entry which is preliminary data.</text>
</comment>
<protein>
    <submittedName>
        <fullName evidence="2">Uncharacterized protein</fullName>
    </submittedName>
</protein>
<gene>
    <name evidence="2" type="ORF">Pcinc_030289</name>
</gene>
<name>A0AAE1EZ55_PETCI</name>
<feature type="non-terminal residue" evidence="2">
    <location>
        <position position="1"/>
    </location>
</feature>
<keyword evidence="1" id="KW-0812">Transmembrane</keyword>
<evidence type="ECO:0000256" key="1">
    <source>
        <dbReference type="SAM" id="Phobius"/>
    </source>
</evidence>
<sequence>ALDVFFYEKDQDEQHAMDTLGWMPLVSLIAYMAAFSIGYGPIPWVLMDLSKSRMMEEKDTVENSLFKENGKCLVFEMENQDSGRPAGIWDDRIGSCSVLYS</sequence>
<dbReference type="AlphaFoldDB" id="A0AAE1EZ55"/>